<accession>A0A4Y8PU43</accession>
<protein>
    <submittedName>
        <fullName evidence="1">Nucleoside-diphosphate sugar epimerase</fullName>
    </submittedName>
</protein>
<name>A0A4Y8PU43_9BACL</name>
<dbReference type="AlphaFoldDB" id="A0A4Y8PU43"/>
<dbReference type="OrthoDB" id="2624347at2"/>
<dbReference type="Proteomes" id="UP000298246">
    <property type="component" value="Unassembled WGS sequence"/>
</dbReference>
<keyword evidence="2" id="KW-1185">Reference proteome</keyword>
<reference evidence="1 2" key="1">
    <citation type="submission" date="2017-03" db="EMBL/GenBank/DDBJ databases">
        <title>Isolation of Levoglucosan Utilizing Bacteria.</title>
        <authorList>
            <person name="Arya A.S."/>
        </authorList>
    </citation>
    <scope>NUCLEOTIDE SEQUENCE [LARGE SCALE GENOMIC DNA]</scope>
    <source>
        <strain evidence="1 2">MEC069</strain>
    </source>
</reference>
<proteinExistence type="predicted"/>
<sequence length="96" mass="10576">MEQKITAIVAHIAATHREMSRILQAKRQVAAQMSAVTREIPDSHPQFEGVEALQEQSLQLTRGVTAYLNSLADLVDAIAQQTEVVMKEMNGSDAEE</sequence>
<dbReference type="RefSeq" id="WP_134757152.1">
    <property type="nucleotide sequence ID" value="NZ_MYFO02000002.1"/>
</dbReference>
<gene>
    <name evidence="1" type="ORF">B5M42_22865</name>
</gene>
<organism evidence="1 2">
    <name type="scientific">Paenibacillus athensensis</name>
    <dbReference type="NCBI Taxonomy" id="1967502"/>
    <lineage>
        <taxon>Bacteria</taxon>
        <taxon>Bacillati</taxon>
        <taxon>Bacillota</taxon>
        <taxon>Bacilli</taxon>
        <taxon>Bacillales</taxon>
        <taxon>Paenibacillaceae</taxon>
        <taxon>Paenibacillus</taxon>
    </lineage>
</organism>
<dbReference type="EMBL" id="MYFO01000048">
    <property type="protein sequence ID" value="TFE83497.1"/>
    <property type="molecule type" value="Genomic_DNA"/>
</dbReference>
<evidence type="ECO:0000313" key="1">
    <source>
        <dbReference type="EMBL" id="TFE83497.1"/>
    </source>
</evidence>
<comment type="caution">
    <text evidence="1">The sequence shown here is derived from an EMBL/GenBank/DDBJ whole genome shotgun (WGS) entry which is preliminary data.</text>
</comment>
<evidence type="ECO:0000313" key="2">
    <source>
        <dbReference type="Proteomes" id="UP000298246"/>
    </source>
</evidence>